<protein>
    <submittedName>
        <fullName evidence="1">Uncharacterized protein</fullName>
    </submittedName>
</protein>
<sequence length="120" mass="13999">MFKEGQLVTAKEYNLYAVTDRGKPCEVVWCNPGRMKVQCLWNEGEEYIVDTSKFRPMMEDEIFKPVQKLIVNTFIDERNTEIATFMEYRDYGVRVRDSEGNYITLPMHSVKGVVKGGLYI</sequence>
<name>A0A8S5MS85_9CAUD</name>
<proteinExistence type="predicted"/>
<evidence type="ECO:0000313" key="1">
    <source>
        <dbReference type="EMBL" id="DAD85166.1"/>
    </source>
</evidence>
<dbReference type="EMBL" id="BK014975">
    <property type="protein sequence ID" value="DAD85166.1"/>
    <property type="molecule type" value="Genomic_DNA"/>
</dbReference>
<accession>A0A8S5MS85</accession>
<organism evidence="1">
    <name type="scientific">Podoviridae sp. ctwV53</name>
    <dbReference type="NCBI Taxonomy" id="2826587"/>
    <lineage>
        <taxon>Viruses</taxon>
        <taxon>Duplodnaviria</taxon>
        <taxon>Heunggongvirae</taxon>
        <taxon>Uroviricota</taxon>
        <taxon>Caudoviricetes</taxon>
    </lineage>
</organism>
<reference evidence="1" key="1">
    <citation type="journal article" date="2021" name="Proc. Natl. Acad. Sci. U.S.A.">
        <title>A Catalog of Tens of Thousands of Viruses from Human Metagenomes Reveals Hidden Associations with Chronic Diseases.</title>
        <authorList>
            <person name="Tisza M.J."/>
            <person name="Buck C.B."/>
        </authorList>
    </citation>
    <scope>NUCLEOTIDE SEQUENCE</scope>
    <source>
        <strain evidence="1">CtwV53</strain>
    </source>
</reference>